<dbReference type="AlphaFoldDB" id="A0A1M7ZHT7"/>
<gene>
    <name evidence="1" type="ORF">SAMN04488108_3466</name>
</gene>
<dbReference type="SUPFAM" id="SSF53756">
    <property type="entry name" value="UDP-Glycosyltransferase/glycogen phosphorylase"/>
    <property type="match status" value="1"/>
</dbReference>
<evidence type="ECO:0000313" key="2">
    <source>
        <dbReference type="Proteomes" id="UP000184609"/>
    </source>
</evidence>
<reference evidence="2" key="1">
    <citation type="submission" date="2016-12" db="EMBL/GenBank/DDBJ databases">
        <authorList>
            <person name="Varghese N."/>
            <person name="Submissions S."/>
        </authorList>
    </citation>
    <scope>NUCLEOTIDE SEQUENCE [LARGE SCALE GENOMIC DNA]</scope>
    <source>
        <strain evidence="2">DSM 25035</strain>
    </source>
</reference>
<sequence length="466" mass="54543">MSNSKKEIWFLISDGLGVRNFAYNGLDHFATDLDVNLTYWNNTVFSLESLGLEEVQMATPRNHPLSDVYKKAIKEVELTNFFKITENPVYNTYRFPFTYKGFKSQIKEWLSKGLEFTHKDQKGINSLREKIKDLERGTDYYKSCYKQLSEHKPDLIFNSSQRHITSLAPVLAAQDLNIPTVTFIFSWDNLPKATLVVEADYYFVWSDYMKEQLLFYHPFIKEEQVFVTGTPQFGWHVDSSTILSRDEFFHQFKMDSSKKYICFSGDDVTTSPNDPGYLRDLAITVRKLNGQGQNLGILFRRCPVDFSDRFDKVEQEFKDVIFPLAPKWTKMGKDWNFILPEKEDLALLSNVCEHSELVINVGSSMVFDFYCHSKPCYFLNYNVEQPLNPNWKIEKVYKYIHFESMPSKQSVGWINQKEDFETVILDSLAGKSIQKDLTRSWFEKINVQPVEETNQRFFSAFDTILN</sequence>
<name>A0A1M7ZHT7_9BACT</name>
<dbReference type="EMBL" id="FRXN01000005">
    <property type="protein sequence ID" value="SHO64461.1"/>
    <property type="molecule type" value="Genomic_DNA"/>
</dbReference>
<dbReference type="Proteomes" id="UP000184609">
    <property type="component" value="Unassembled WGS sequence"/>
</dbReference>
<protein>
    <recommendedName>
        <fullName evidence="3">UDP-glycosyltransferase</fullName>
    </recommendedName>
</protein>
<dbReference type="RefSeq" id="WP_073573065.1">
    <property type="nucleotide sequence ID" value="NZ_FRXN01000005.1"/>
</dbReference>
<proteinExistence type="predicted"/>
<accession>A0A1M7ZHT7</accession>
<dbReference type="OrthoDB" id="913551at2"/>
<organism evidence="1 2">
    <name type="scientific">Algoriphagus zhangzhouensis</name>
    <dbReference type="NCBI Taxonomy" id="1073327"/>
    <lineage>
        <taxon>Bacteria</taxon>
        <taxon>Pseudomonadati</taxon>
        <taxon>Bacteroidota</taxon>
        <taxon>Cytophagia</taxon>
        <taxon>Cytophagales</taxon>
        <taxon>Cyclobacteriaceae</taxon>
        <taxon>Algoriphagus</taxon>
    </lineage>
</organism>
<dbReference type="STRING" id="1073327.SAMN04488108_3466"/>
<keyword evidence="2" id="KW-1185">Reference proteome</keyword>
<evidence type="ECO:0008006" key="3">
    <source>
        <dbReference type="Google" id="ProtNLM"/>
    </source>
</evidence>
<evidence type="ECO:0000313" key="1">
    <source>
        <dbReference type="EMBL" id="SHO64461.1"/>
    </source>
</evidence>